<evidence type="ECO:0000256" key="1">
    <source>
        <dbReference type="SAM" id="MobiDB-lite"/>
    </source>
</evidence>
<name>A0A1Y2DWG4_9FUNG</name>
<dbReference type="Proteomes" id="UP000193920">
    <property type="component" value="Unassembled WGS sequence"/>
</dbReference>
<dbReference type="AlphaFoldDB" id="A0A1Y2DWG4"/>
<proteinExistence type="predicted"/>
<feature type="region of interest" description="Disordered" evidence="1">
    <location>
        <begin position="74"/>
        <end position="164"/>
    </location>
</feature>
<keyword evidence="3" id="KW-1185">Reference proteome</keyword>
<feature type="compositionally biased region" description="Acidic residues" evidence="1">
    <location>
        <begin position="76"/>
        <end position="88"/>
    </location>
</feature>
<evidence type="ECO:0000313" key="3">
    <source>
        <dbReference type="Proteomes" id="UP000193920"/>
    </source>
</evidence>
<feature type="compositionally biased region" description="Acidic residues" evidence="1">
    <location>
        <begin position="102"/>
        <end position="112"/>
    </location>
</feature>
<evidence type="ECO:0008006" key="4">
    <source>
        <dbReference type="Google" id="ProtNLM"/>
    </source>
</evidence>
<feature type="compositionally biased region" description="Acidic residues" evidence="1">
    <location>
        <begin position="143"/>
        <end position="164"/>
    </location>
</feature>
<gene>
    <name evidence="2" type="ORF">LY90DRAFT_700962</name>
</gene>
<feature type="compositionally biased region" description="Basic and acidic residues" evidence="1">
    <location>
        <begin position="113"/>
        <end position="142"/>
    </location>
</feature>
<accession>A0A1Y2DWG4</accession>
<evidence type="ECO:0000313" key="2">
    <source>
        <dbReference type="EMBL" id="ORY63618.1"/>
    </source>
</evidence>
<organism evidence="2 3">
    <name type="scientific">Neocallimastix californiae</name>
    <dbReference type="NCBI Taxonomy" id="1754190"/>
    <lineage>
        <taxon>Eukaryota</taxon>
        <taxon>Fungi</taxon>
        <taxon>Fungi incertae sedis</taxon>
        <taxon>Chytridiomycota</taxon>
        <taxon>Chytridiomycota incertae sedis</taxon>
        <taxon>Neocallimastigomycetes</taxon>
        <taxon>Neocallimastigales</taxon>
        <taxon>Neocallimastigaceae</taxon>
        <taxon>Neocallimastix</taxon>
    </lineage>
</organism>
<comment type="caution">
    <text evidence="2">The sequence shown here is derived from an EMBL/GenBank/DDBJ whole genome shotgun (WGS) entry which is preliminary data.</text>
</comment>
<dbReference type="EMBL" id="MCOG01000056">
    <property type="protein sequence ID" value="ORY63618.1"/>
    <property type="molecule type" value="Genomic_DNA"/>
</dbReference>
<reference evidence="2 3" key="1">
    <citation type="submission" date="2016-08" db="EMBL/GenBank/DDBJ databases">
        <title>A Parts List for Fungal Cellulosomes Revealed by Comparative Genomics.</title>
        <authorList>
            <consortium name="DOE Joint Genome Institute"/>
            <person name="Haitjema C.H."/>
            <person name="Gilmore S.P."/>
            <person name="Henske J.K."/>
            <person name="Solomon K.V."/>
            <person name="De Groot R."/>
            <person name="Kuo A."/>
            <person name="Mondo S.J."/>
            <person name="Salamov A.A."/>
            <person name="Labutti K."/>
            <person name="Zhao Z."/>
            <person name="Chiniquy J."/>
            <person name="Barry K."/>
            <person name="Brewer H.M."/>
            <person name="Purvine S.O."/>
            <person name="Wright A.T."/>
            <person name="Boxma B."/>
            <person name="Van Alen T."/>
            <person name="Hackstein J.H."/>
            <person name="Baker S.E."/>
            <person name="Grigoriev I.V."/>
            <person name="O'Malley M.A."/>
        </authorList>
    </citation>
    <scope>NUCLEOTIDE SEQUENCE [LARGE SCALE GENOMIC DNA]</scope>
    <source>
        <strain evidence="2 3">G1</strain>
    </source>
</reference>
<sequence>MDVMEFAKYCKQKPFSEEALFPILPLKTTEEDELSLFSRLENITDEKMEDIINTYNTNDKDFYSKCWEDVQKIKDDNEDEDEDEDEDESKYIRKISNNNEREEGEEEEVEGGEEGRVNGKEKGKEINNNEINKGKDGINHSAEEEENENDNDEDSTFSDSDLSDDYTDFIPNQIYRSRIWTDGLMDRFHHLLEKKRNERQLKQKRIKVCSECINRYHNRLQYIACTGGNPCERCKRLGLICYYPFTKKQTSVKRYGNMYRLKENVNNPLSSQEYNERYEMEDELNPLQLNNTIEFRNKSYKKLINDARIIGDREDYFQYKPNLKLGFYLKSAKKDKSLINYLKPFVEDDYRQLEKEQKEVEEHGKIPFLGKTNPKLPTTELLDALHYSVSKRSSLEKQTDAMSFRYDSSALVALGILYEEIIKYEVEKFNKPGYYQ</sequence>
<dbReference type="OrthoDB" id="2328572at2759"/>
<protein>
    <recommendedName>
        <fullName evidence="4">Zn(2)-C6 fungal-type domain-containing protein</fullName>
    </recommendedName>
</protein>